<keyword evidence="2" id="KW-0378">Hydrolase</keyword>
<dbReference type="GO" id="GO:0008783">
    <property type="term" value="F:agmatinase activity"/>
    <property type="evidence" value="ECO:0007669"/>
    <property type="project" value="TreeGrafter"/>
</dbReference>
<feature type="binding site" evidence="3">
    <location>
        <position position="131"/>
    </location>
    <ligand>
        <name>Mn(2+)</name>
        <dbReference type="ChEBI" id="CHEBI:29035"/>
        <label>1</label>
    </ligand>
</feature>
<evidence type="ECO:0000256" key="1">
    <source>
        <dbReference type="ARBA" id="ARBA00022723"/>
    </source>
</evidence>
<dbReference type="SUPFAM" id="SSF52768">
    <property type="entry name" value="Arginase/deacetylase"/>
    <property type="match status" value="1"/>
</dbReference>
<dbReference type="EMBL" id="ML004501">
    <property type="protein sequence ID" value="RKP29204.1"/>
    <property type="molecule type" value="Genomic_DNA"/>
</dbReference>
<keyword evidence="6" id="KW-1185">Reference proteome</keyword>
<gene>
    <name evidence="5" type="ORF">METBISCDRAFT_31823</name>
</gene>
<keyword evidence="3" id="KW-0464">Manganese</keyword>
<name>A0A4P9Z8Y5_9ASCO</name>
<dbReference type="GO" id="GO:0033389">
    <property type="term" value="P:putrescine biosynthetic process from arginine, via agmatine"/>
    <property type="evidence" value="ECO:0007669"/>
    <property type="project" value="TreeGrafter"/>
</dbReference>
<dbReference type="PANTHER" id="PTHR11358">
    <property type="entry name" value="ARGINASE/AGMATINASE"/>
    <property type="match status" value="1"/>
</dbReference>
<dbReference type="OrthoDB" id="288726at2759"/>
<organism evidence="5 6">
    <name type="scientific">Metschnikowia bicuspidata</name>
    <dbReference type="NCBI Taxonomy" id="27322"/>
    <lineage>
        <taxon>Eukaryota</taxon>
        <taxon>Fungi</taxon>
        <taxon>Dikarya</taxon>
        <taxon>Ascomycota</taxon>
        <taxon>Saccharomycotina</taxon>
        <taxon>Pichiomycetes</taxon>
        <taxon>Metschnikowiaceae</taxon>
        <taxon>Metschnikowia</taxon>
    </lineage>
</organism>
<feature type="binding site" evidence="3">
    <location>
        <position position="158"/>
    </location>
    <ligand>
        <name>Mn(2+)</name>
        <dbReference type="ChEBI" id="CHEBI:29035"/>
        <label>1</label>
    </ligand>
</feature>
<dbReference type="Pfam" id="PF00491">
    <property type="entry name" value="Arginase"/>
    <property type="match status" value="1"/>
</dbReference>
<dbReference type="Gene3D" id="3.40.800.10">
    <property type="entry name" value="Ureohydrolase domain"/>
    <property type="match status" value="2"/>
</dbReference>
<feature type="binding site" evidence="3">
    <location>
        <position position="202"/>
    </location>
    <ligand>
        <name>Mn(2+)</name>
        <dbReference type="ChEBI" id="CHEBI:29035"/>
        <label>1</label>
    </ligand>
</feature>
<sequence>MWGQYWPFQGINIFDHLDHEVRLVNREAKFDIGITDVPFDTATSYRPGARFGPRALRAALQRQTCLREYKTQANLNPYKDWFTIMDCGDIPVTPMDNDLAFQQMTMAFEELLFEHSSGKQPARYVALGDKHSILLPRLRVLRKLYGPVNIIHFDAHLDTWKPDKYSSFCHTLQSQVNHDSMIWNIVERVLKDFPTNIGVDIDVLNPSFGSGTGTQEPGGWLPRELIYIQRRLDELSIVSADVFEVNPHFDHAEITGTNGAQIVYEILTSMVEKGPLKLPFIWYSRTTKMPSLNTDVAK</sequence>
<proteinExistence type="inferred from homology"/>
<dbReference type="GO" id="GO:0046872">
    <property type="term" value="F:metal ion binding"/>
    <property type="evidence" value="ECO:0007669"/>
    <property type="project" value="UniProtKB-KW"/>
</dbReference>
<protein>
    <submittedName>
        <fullName evidence="5">Arginase/deacetylase</fullName>
    </submittedName>
</protein>
<dbReference type="AlphaFoldDB" id="A0A4P9Z8Y5"/>
<dbReference type="InterPro" id="IPR023696">
    <property type="entry name" value="Ureohydrolase_dom_sf"/>
</dbReference>
<reference evidence="6" key="1">
    <citation type="journal article" date="2018" name="Nat. Microbiol.">
        <title>Leveraging single-cell genomics to expand the fungal tree of life.</title>
        <authorList>
            <person name="Ahrendt S.R."/>
            <person name="Quandt C.A."/>
            <person name="Ciobanu D."/>
            <person name="Clum A."/>
            <person name="Salamov A."/>
            <person name="Andreopoulos B."/>
            <person name="Cheng J.F."/>
            <person name="Woyke T."/>
            <person name="Pelin A."/>
            <person name="Henrissat B."/>
            <person name="Reynolds N.K."/>
            <person name="Benny G.L."/>
            <person name="Smith M.E."/>
            <person name="James T.Y."/>
            <person name="Grigoriev I.V."/>
        </authorList>
    </citation>
    <scope>NUCLEOTIDE SEQUENCE [LARGE SCALE GENOMIC DNA]</scope>
    <source>
        <strain evidence="6">Baker2002</strain>
    </source>
</reference>
<feature type="binding site" evidence="3">
    <location>
        <position position="154"/>
    </location>
    <ligand>
        <name>Mn(2+)</name>
        <dbReference type="ChEBI" id="CHEBI:29035"/>
        <label>1</label>
    </ligand>
</feature>
<evidence type="ECO:0000256" key="4">
    <source>
        <dbReference type="PROSITE-ProRule" id="PRU00742"/>
    </source>
</evidence>
<feature type="binding site" evidence="3">
    <location>
        <position position="200"/>
    </location>
    <ligand>
        <name>Mn(2+)</name>
        <dbReference type="ChEBI" id="CHEBI:29035"/>
        <label>1</label>
    </ligand>
</feature>
<dbReference type="PROSITE" id="PS51409">
    <property type="entry name" value="ARGINASE_2"/>
    <property type="match status" value="1"/>
</dbReference>
<dbReference type="PIRSF" id="PIRSF036979">
    <property type="entry name" value="Arginase"/>
    <property type="match status" value="1"/>
</dbReference>
<accession>A0A4P9Z8Y5</accession>
<dbReference type="InterPro" id="IPR006035">
    <property type="entry name" value="Ureohydrolase"/>
</dbReference>
<evidence type="ECO:0000256" key="2">
    <source>
        <dbReference type="ARBA" id="ARBA00022801"/>
    </source>
</evidence>
<comment type="similarity">
    <text evidence="4">Belongs to the arginase family.</text>
</comment>
<evidence type="ECO:0000313" key="5">
    <source>
        <dbReference type="EMBL" id="RKP29204.1"/>
    </source>
</evidence>
<feature type="binding site" evidence="3">
    <location>
        <position position="156"/>
    </location>
    <ligand>
        <name>Mn(2+)</name>
        <dbReference type="ChEBI" id="CHEBI:29035"/>
        <label>1</label>
    </ligand>
</feature>
<evidence type="ECO:0000313" key="6">
    <source>
        <dbReference type="Proteomes" id="UP000268321"/>
    </source>
</evidence>
<comment type="cofactor">
    <cofactor evidence="3">
        <name>Mn(2+)</name>
        <dbReference type="ChEBI" id="CHEBI:29035"/>
    </cofactor>
    <text evidence="3">Binds 2 manganese ions per subunit.</text>
</comment>
<keyword evidence="1 3" id="KW-0479">Metal-binding</keyword>
<dbReference type="Proteomes" id="UP000268321">
    <property type="component" value="Unassembled WGS sequence"/>
</dbReference>
<dbReference type="PANTHER" id="PTHR11358:SF26">
    <property type="entry name" value="GUANIDINO ACID HYDROLASE, MITOCHONDRIAL"/>
    <property type="match status" value="1"/>
</dbReference>
<evidence type="ECO:0000256" key="3">
    <source>
        <dbReference type="PIRSR" id="PIRSR036979-1"/>
    </source>
</evidence>